<reference evidence="2 3" key="1">
    <citation type="submission" date="2020-12" db="EMBL/GenBank/DDBJ databases">
        <title>Concerted genomic and epigenomic changes stabilize Arabidopsis allopolyploids.</title>
        <authorList>
            <person name="Chen Z."/>
        </authorList>
    </citation>
    <scope>NUCLEOTIDE SEQUENCE [LARGE SCALE GENOMIC DNA]</scope>
    <source>
        <strain evidence="2">As9502</strain>
        <tissue evidence="2">Leaf</tissue>
    </source>
</reference>
<evidence type="ECO:0000259" key="1">
    <source>
        <dbReference type="PROSITE" id="PS50181"/>
    </source>
</evidence>
<dbReference type="Pfam" id="PF07734">
    <property type="entry name" value="FBA_1"/>
    <property type="match status" value="1"/>
</dbReference>
<evidence type="ECO:0000313" key="2">
    <source>
        <dbReference type="EMBL" id="KAG7610960.1"/>
    </source>
</evidence>
<keyword evidence="3" id="KW-1185">Reference proteome</keyword>
<dbReference type="InterPro" id="IPR006527">
    <property type="entry name" value="F-box-assoc_dom_typ1"/>
</dbReference>
<proteinExistence type="predicted"/>
<comment type="caution">
    <text evidence="2">The sequence shown here is derived from an EMBL/GenBank/DDBJ whole genome shotgun (WGS) entry which is preliminary data.</text>
</comment>
<protein>
    <submittedName>
        <fullName evidence="2">F-box domain</fullName>
    </submittedName>
</protein>
<feature type="domain" description="F-box" evidence="1">
    <location>
        <begin position="1"/>
        <end position="46"/>
    </location>
</feature>
<name>A0A8T2DKK0_ARASU</name>
<dbReference type="Proteomes" id="UP000694251">
    <property type="component" value="Chromosome 5"/>
</dbReference>
<dbReference type="AlphaFoldDB" id="A0A8T2DKK0"/>
<evidence type="ECO:0000313" key="3">
    <source>
        <dbReference type="Proteomes" id="UP000694251"/>
    </source>
</evidence>
<dbReference type="OrthoDB" id="1113299at2759"/>
<sequence>MVPKKLPLDLEEEILFRVPPRSLHCFRSVCKEWNALSRDKRLINKNFACAPPEFILKTRSNIYSISVNLNDDNPTINVRDLCFGDHLRGQHSLYGTCDGNFFLYDHFHEGGGCMVLNPLLRQIKWFAKAPKICGKDIGYVGSRPEKSYKIIERTCPLGLQGRSVLGVRTIQKNKED</sequence>
<dbReference type="CDD" id="cd22157">
    <property type="entry name" value="F-box_AtFBW1-like"/>
    <property type="match status" value="1"/>
</dbReference>
<dbReference type="PANTHER" id="PTHR31672">
    <property type="entry name" value="BNACNNG10540D PROTEIN"/>
    <property type="match status" value="1"/>
</dbReference>
<dbReference type="PROSITE" id="PS50181">
    <property type="entry name" value="FBOX"/>
    <property type="match status" value="1"/>
</dbReference>
<organism evidence="2 3">
    <name type="scientific">Arabidopsis suecica</name>
    <name type="common">Swedish thale-cress</name>
    <name type="synonym">Cardaminopsis suecica</name>
    <dbReference type="NCBI Taxonomy" id="45249"/>
    <lineage>
        <taxon>Eukaryota</taxon>
        <taxon>Viridiplantae</taxon>
        <taxon>Streptophyta</taxon>
        <taxon>Embryophyta</taxon>
        <taxon>Tracheophyta</taxon>
        <taxon>Spermatophyta</taxon>
        <taxon>Magnoliopsida</taxon>
        <taxon>eudicotyledons</taxon>
        <taxon>Gunneridae</taxon>
        <taxon>Pentapetalae</taxon>
        <taxon>rosids</taxon>
        <taxon>malvids</taxon>
        <taxon>Brassicales</taxon>
        <taxon>Brassicaceae</taxon>
        <taxon>Camelineae</taxon>
        <taxon>Arabidopsis</taxon>
    </lineage>
</organism>
<accession>A0A8T2DKK0</accession>
<dbReference type="Pfam" id="PF00646">
    <property type="entry name" value="F-box"/>
    <property type="match status" value="1"/>
</dbReference>
<dbReference type="InterPro" id="IPR001810">
    <property type="entry name" value="F-box_dom"/>
</dbReference>
<dbReference type="EMBL" id="JAEFBJ010000005">
    <property type="protein sequence ID" value="KAG7610960.1"/>
    <property type="molecule type" value="Genomic_DNA"/>
</dbReference>
<dbReference type="InterPro" id="IPR050796">
    <property type="entry name" value="SCF_F-box_component"/>
</dbReference>
<gene>
    <name evidence="2" type="ORF">ISN44_As05g030780</name>
</gene>
<dbReference type="SMART" id="SM00256">
    <property type="entry name" value="FBOX"/>
    <property type="match status" value="1"/>
</dbReference>